<dbReference type="EMBL" id="KB468157">
    <property type="protein sequence ID" value="PCH44590.1"/>
    <property type="molecule type" value="Genomic_DNA"/>
</dbReference>
<name>A0A2H3JQZ8_WOLCO</name>
<proteinExistence type="predicted"/>
<reference evidence="1 2" key="1">
    <citation type="journal article" date="2012" name="Science">
        <title>The Paleozoic origin of enzymatic lignin decomposition reconstructed from 31 fungal genomes.</title>
        <authorList>
            <person name="Floudas D."/>
            <person name="Binder M."/>
            <person name="Riley R."/>
            <person name="Barry K."/>
            <person name="Blanchette R.A."/>
            <person name="Henrissat B."/>
            <person name="Martinez A.T."/>
            <person name="Otillar R."/>
            <person name="Spatafora J.W."/>
            <person name="Yadav J.S."/>
            <person name="Aerts A."/>
            <person name="Benoit I."/>
            <person name="Boyd A."/>
            <person name="Carlson A."/>
            <person name="Copeland A."/>
            <person name="Coutinho P.M."/>
            <person name="de Vries R.P."/>
            <person name="Ferreira P."/>
            <person name="Findley K."/>
            <person name="Foster B."/>
            <person name="Gaskell J."/>
            <person name="Glotzer D."/>
            <person name="Gorecki P."/>
            <person name="Heitman J."/>
            <person name="Hesse C."/>
            <person name="Hori C."/>
            <person name="Igarashi K."/>
            <person name="Jurgens J.A."/>
            <person name="Kallen N."/>
            <person name="Kersten P."/>
            <person name="Kohler A."/>
            <person name="Kuees U."/>
            <person name="Kumar T.K.A."/>
            <person name="Kuo A."/>
            <person name="LaButti K."/>
            <person name="Larrondo L.F."/>
            <person name="Lindquist E."/>
            <person name="Ling A."/>
            <person name="Lombard V."/>
            <person name="Lucas S."/>
            <person name="Lundell T."/>
            <person name="Martin R."/>
            <person name="McLaughlin D.J."/>
            <person name="Morgenstern I."/>
            <person name="Morin E."/>
            <person name="Murat C."/>
            <person name="Nagy L.G."/>
            <person name="Nolan M."/>
            <person name="Ohm R.A."/>
            <person name="Patyshakuliyeva A."/>
            <person name="Rokas A."/>
            <person name="Ruiz-Duenas F.J."/>
            <person name="Sabat G."/>
            <person name="Salamov A."/>
            <person name="Samejima M."/>
            <person name="Schmutz J."/>
            <person name="Slot J.C."/>
            <person name="St John F."/>
            <person name="Stenlid J."/>
            <person name="Sun H."/>
            <person name="Sun S."/>
            <person name="Syed K."/>
            <person name="Tsang A."/>
            <person name="Wiebenga A."/>
            <person name="Young D."/>
            <person name="Pisabarro A."/>
            <person name="Eastwood D.C."/>
            <person name="Martin F."/>
            <person name="Cullen D."/>
            <person name="Grigoriev I.V."/>
            <person name="Hibbett D.S."/>
        </authorList>
    </citation>
    <scope>NUCLEOTIDE SEQUENCE [LARGE SCALE GENOMIC DNA]</scope>
    <source>
        <strain evidence="1 2">MD-104</strain>
    </source>
</reference>
<keyword evidence="2" id="KW-1185">Reference proteome</keyword>
<organism evidence="1 2">
    <name type="scientific">Wolfiporia cocos (strain MD-104)</name>
    <name type="common">Brown rot fungus</name>
    <dbReference type="NCBI Taxonomy" id="742152"/>
    <lineage>
        <taxon>Eukaryota</taxon>
        <taxon>Fungi</taxon>
        <taxon>Dikarya</taxon>
        <taxon>Basidiomycota</taxon>
        <taxon>Agaricomycotina</taxon>
        <taxon>Agaricomycetes</taxon>
        <taxon>Polyporales</taxon>
        <taxon>Phaeolaceae</taxon>
        <taxon>Wolfiporia</taxon>
    </lineage>
</organism>
<evidence type="ECO:0000313" key="2">
    <source>
        <dbReference type="Proteomes" id="UP000218811"/>
    </source>
</evidence>
<sequence length="77" mass="8802">MTMMAASSSAFVVLQRSRYARESGSHSHTWPLPRYTFCPSQPRVPDGGRTCSYSRYGRRRPLTPLDLRVVQPASSWR</sequence>
<protein>
    <submittedName>
        <fullName evidence="1">Uncharacterized protein</fullName>
    </submittedName>
</protein>
<dbReference type="Proteomes" id="UP000218811">
    <property type="component" value="Unassembled WGS sequence"/>
</dbReference>
<evidence type="ECO:0000313" key="1">
    <source>
        <dbReference type="EMBL" id="PCH44590.1"/>
    </source>
</evidence>
<dbReference type="AlphaFoldDB" id="A0A2H3JQZ8"/>
<gene>
    <name evidence="1" type="ORF">WOLCODRAFT_139085</name>
</gene>
<accession>A0A2H3JQZ8</accession>